<protein>
    <recommendedName>
        <fullName evidence="4">Receptor protein-tyrosine kinase</fullName>
    </recommendedName>
</protein>
<organism evidence="3">
    <name type="scientific">Pseudomonas aeruginosa</name>
    <dbReference type="NCBI Taxonomy" id="287"/>
    <lineage>
        <taxon>Bacteria</taxon>
        <taxon>Pseudomonadati</taxon>
        <taxon>Pseudomonadota</taxon>
        <taxon>Gammaproteobacteria</taxon>
        <taxon>Pseudomonadales</taxon>
        <taxon>Pseudomonadaceae</taxon>
        <taxon>Pseudomonas</taxon>
    </lineage>
</organism>
<evidence type="ECO:0000256" key="2">
    <source>
        <dbReference type="SAM" id="MobiDB-lite"/>
    </source>
</evidence>
<feature type="compositionally biased region" description="Basic and acidic residues" evidence="2">
    <location>
        <begin position="1"/>
        <end position="13"/>
    </location>
</feature>
<keyword evidence="1" id="KW-0175">Coiled coil</keyword>
<evidence type="ECO:0000256" key="1">
    <source>
        <dbReference type="SAM" id="Coils"/>
    </source>
</evidence>
<accession>A0A894X8B0</accession>
<sequence>MRGQQADHEDGCKSSRPCSSSPGRRRSMHENKNDAPTSKVFYRPLEASIRWAGLLRYEQAILASVSSPMNLPQSLDCPRLGELRLYTDRIYDGILNGELPFGQHGITTRDTALIESPDLTVRHVDLKCWMRQHYPEQRPGFLFSRSERITHPFISLETGQAMLVERQALKSVLEQTKRQLRELQDKHDALLKQPTVIPACAQSPISDRAEATYLNIVGGLLELMLGQSPSGTPYSSFKTQEAVVSALVAHHSGAMGIAERTLNGKFATARRRLRSASR</sequence>
<proteinExistence type="predicted"/>
<dbReference type="EMBL" id="MT437279">
    <property type="protein sequence ID" value="QRX85578.1"/>
    <property type="molecule type" value="Genomic_DNA"/>
</dbReference>
<name>A0A894X8B0_PSEAI</name>
<evidence type="ECO:0008006" key="4">
    <source>
        <dbReference type="Google" id="ProtNLM"/>
    </source>
</evidence>
<feature type="region of interest" description="Disordered" evidence="2">
    <location>
        <begin position="1"/>
        <end position="36"/>
    </location>
</feature>
<feature type="coiled-coil region" evidence="1">
    <location>
        <begin position="166"/>
        <end position="193"/>
    </location>
</feature>
<dbReference type="AlphaFoldDB" id="A0A894X8B0"/>
<reference evidence="3" key="1">
    <citation type="journal article" name="Microorganisms">
        <title>Unravelling the Features of Success of VIM-Producing ST111 and ST235 Pseudomonas aeruginosa in a Greek Hospital.</title>
        <authorList>
            <person name="Papagiannitsis C.C."/>
            <person name="Verra A."/>
            <person name="Galani V."/>
            <person name="Xitsas S."/>
            <person name="Bitar I."/>
            <person name="Hrabak J."/>
            <person name="Petinaki E."/>
        </authorList>
    </citation>
    <scope>NUCLEOTIDE SEQUENCE</scope>
    <source>
        <strain evidence="3">Pae9047-Lar</strain>
    </source>
</reference>
<evidence type="ECO:0000313" key="3">
    <source>
        <dbReference type="EMBL" id="QRX85578.1"/>
    </source>
</evidence>